<sequence length="200" mass="20798">MFSLQTSTILAALLFSISASAVPTTSFELTSISSVAAVTSVTSLAASSPSVSVTPVKAPVTSASVPVTSAISTAAVASAVPTSGASIKNLQPHQFDVYTPHITSPKAAEIWRVGENHTVTWNVASLDPQGLNTTGYLLLGYLENDSENLDIQHPLAHNFLLGDGTVDLTVPNVTTRDDYIVVLLGDSGNTSPTFIIQNSD</sequence>
<dbReference type="STRING" id="98765.A0A2R6NDP4"/>
<dbReference type="OrthoDB" id="3199367at2759"/>
<protein>
    <submittedName>
        <fullName evidence="1">Uncharacterized protein</fullName>
    </submittedName>
</protein>
<dbReference type="AlphaFoldDB" id="A0A2R6NDP4"/>
<gene>
    <name evidence="1" type="ORF">PHLCEN_2v13638</name>
</gene>
<accession>A0A2R6NDP4</accession>
<reference evidence="1 2" key="1">
    <citation type="submission" date="2018-02" db="EMBL/GenBank/DDBJ databases">
        <title>Genome sequence of the basidiomycete white-rot fungus Phlebia centrifuga.</title>
        <authorList>
            <person name="Granchi Z."/>
            <person name="Peng M."/>
            <person name="de Vries R.P."/>
            <person name="Hilden K."/>
            <person name="Makela M.R."/>
            <person name="Grigoriev I."/>
            <person name="Riley R."/>
        </authorList>
    </citation>
    <scope>NUCLEOTIDE SEQUENCE [LARGE SCALE GENOMIC DNA]</scope>
    <source>
        <strain evidence="1 2">FBCC195</strain>
    </source>
</reference>
<dbReference type="EMBL" id="MLYV02001350">
    <property type="protein sequence ID" value="PSR70487.1"/>
    <property type="molecule type" value="Genomic_DNA"/>
</dbReference>
<keyword evidence="2" id="KW-1185">Reference proteome</keyword>
<comment type="caution">
    <text evidence="1">The sequence shown here is derived from an EMBL/GenBank/DDBJ whole genome shotgun (WGS) entry which is preliminary data.</text>
</comment>
<organism evidence="1 2">
    <name type="scientific">Hermanssonia centrifuga</name>
    <dbReference type="NCBI Taxonomy" id="98765"/>
    <lineage>
        <taxon>Eukaryota</taxon>
        <taxon>Fungi</taxon>
        <taxon>Dikarya</taxon>
        <taxon>Basidiomycota</taxon>
        <taxon>Agaricomycotina</taxon>
        <taxon>Agaricomycetes</taxon>
        <taxon>Polyporales</taxon>
        <taxon>Meruliaceae</taxon>
        <taxon>Hermanssonia</taxon>
    </lineage>
</organism>
<name>A0A2R6NDP4_9APHY</name>
<evidence type="ECO:0000313" key="1">
    <source>
        <dbReference type="EMBL" id="PSR70487.1"/>
    </source>
</evidence>
<proteinExistence type="predicted"/>
<evidence type="ECO:0000313" key="2">
    <source>
        <dbReference type="Proteomes" id="UP000186601"/>
    </source>
</evidence>
<dbReference type="Proteomes" id="UP000186601">
    <property type="component" value="Unassembled WGS sequence"/>
</dbReference>